<feature type="transmembrane region" description="Helical" evidence="3">
    <location>
        <begin position="6"/>
        <end position="25"/>
    </location>
</feature>
<feature type="transmembrane region" description="Helical" evidence="3">
    <location>
        <begin position="119"/>
        <end position="140"/>
    </location>
</feature>
<keyword evidence="3" id="KW-0472">Membrane</keyword>
<dbReference type="SMART" id="SM00267">
    <property type="entry name" value="GGDEF"/>
    <property type="match status" value="1"/>
</dbReference>
<dbReference type="GO" id="GO:0043709">
    <property type="term" value="P:cell adhesion involved in single-species biofilm formation"/>
    <property type="evidence" value="ECO:0007669"/>
    <property type="project" value="TreeGrafter"/>
</dbReference>
<dbReference type="SUPFAM" id="SSF55073">
    <property type="entry name" value="Nucleotide cyclase"/>
    <property type="match status" value="1"/>
</dbReference>
<dbReference type="PANTHER" id="PTHR45138">
    <property type="entry name" value="REGULATORY COMPONENTS OF SENSORY TRANSDUCTION SYSTEM"/>
    <property type="match status" value="1"/>
</dbReference>
<keyword evidence="3" id="KW-0812">Transmembrane</keyword>
<evidence type="ECO:0000256" key="1">
    <source>
        <dbReference type="ARBA" id="ARBA00012528"/>
    </source>
</evidence>
<reference evidence="5 6" key="1">
    <citation type="submission" date="2009-05" db="EMBL/GenBank/DDBJ databases">
        <title>The draft genome of Acidovorax delafieldii 2AN.</title>
        <authorList>
            <consortium name="US DOE Joint Genome Institute (JGI-PGF)"/>
            <person name="Lucas S."/>
            <person name="Copeland A."/>
            <person name="Lapidus A."/>
            <person name="Glavina del Rio T."/>
            <person name="Tice H."/>
            <person name="Bruce D."/>
            <person name="Goodwin L."/>
            <person name="Pitluck S."/>
            <person name="Larimer F."/>
            <person name="Land M.L."/>
            <person name="Hauser L."/>
            <person name="Shelobolina E.S."/>
            <person name="Picardal F."/>
            <person name="Roden E."/>
            <person name="Emerson D."/>
        </authorList>
    </citation>
    <scope>NUCLEOTIDE SEQUENCE [LARGE SCALE GENOMIC DNA]</scope>
    <source>
        <strain evidence="5 6">2AN</strain>
    </source>
</reference>
<evidence type="ECO:0000259" key="4">
    <source>
        <dbReference type="PROSITE" id="PS50887"/>
    </source>
</evidence>
<dbReference type="PATRIC" id="fig|573060.9.peg.630"/>
<keyword evidence="6" id="KW-1185">Reference proteome</keyword>
<dbReference type="FunFam" id="3.30.70.270:FF:000001">
    <property type="entry name" value="Diguanylate cyclase domain protein"/>
    <property type="match status" value="1"/>
</dbReference>
<dbReference type="InterPro" id="IPR029787">
    <property type="entry name" value="Nucleotide_cyclase"/>
</dbReference>
<feature type="transmembrane region" description="Helical" evidence="3">
    <location>
        <begin position="63"/>
        <end position="82"/>
    </location>
</feature>
<evidence type="ECO:0000256" key="2">
    <source>
        <dbReference type="ARBA" id="ARBA00034247"/>
    </source>
</evidence>
<dbReference type="InterPro" id="IPR050469">
    <property type="entry name" value="Diguanylate_Cyclase"/>
</dbReference>
<protein>
    <recommendedName>
        <fullName evidence="1">diguanylate cyclase</fullName>
        <ecNumber evidence="1">2.7.7.65</ecNumber>
    </recommendedName>
</protein>
<dbReference type="NCBIfam" id="TIGR00254">
    <property type="entry name" value="GGDEF"/>
    <property type="match status" value="1"/>
</dbReference>
<feature type="transmembrane region" description="Helical" evidence="3">
    <location>
        <begin position="94"/>
        <end position="113"/>
    </location>
</feature>
<organism evidence="5 6">
    <name type="scientific">Acidovorax delafieldii 2AN</name>
    <dbReference type="NCBI Taxonomy" id="573060"/>
    <lineage>
        <taxon>Bacteria</taxon>
        <taxon>Pseudomonadati</taxon>
        <taxon>Pseudomonadota</taxon>
        <taxon>Betaproteobacteria</taxon>
        <taxon>Burkholderiales</taxon>
        <taxon>Comamonadaceae</taxon>
        <taxon>Acidovorax</taxon>
    </lineage>
</organism>
<accession>C5TBL6</accession>
<comment type="caution">
    <text evidence="5">The sequence shown here is derived from an EMBL/GenBank/DDBJ whole genome shotgun (WGS) entry which is preliminary data.</text>
</comment>
<dbReference type="InterPro" id="IPR000160">
    <property type="entry name" value="GGDEF_dom"/>
</dbReference>
<dbReference type="EC" id="2.7.7.65" evidence="1"/>
<dbReference type="Pfam" id="PF00990">
    <property type="entry name" value="GGDEF"/>
    <property type="match status" value="1"/>
</dbReference>
<proteinExistence type="predicted"/>
<sequence>MHLDPRSLIAMAGFMSAMMAVVLLFMRRNYPANIHGLDYWAAGPVLWLVSTVLFSARGELPDFLTMVVANEALLLGAIVYYLGSRRFLGHGGGWALWGSVAAASALVFTWLTYFAPNYALRVAIFTVLMAALYCAHLRFLYRRGDKGFPMRLVQVVLALHILVLMARFASVIWGNAGSDLMEPSLYQTIYVGAYVLTVLMLSIGAILMATDRVRNELEYLANHDSLTQALNRRAVMQLCQEELERARRHGGGPSILMLDLDHFKRVNDTLGHQHGDAVLAHFAACARSALRREDRLGRYGGEEFLVLLPHTDARAADHVAQRIHTLLQAGHLLDCQLSIGLTSWRGPVDTLEAMLGRADAALYQAKDQGRNQTCAV</sequence>
<gene>
    <name evidence="5" type="ORF">AcdelDRAFT_4296</name>
</gene>
<dbReference type="PROSITE" id="PS50887">
    <property type="entry name" value="GGDEF"/>
    <property type="match status" value="1"/>
</dbReference>
<feature type="domain" description="GGDEF" evidence="4">
    <location>
        <begin position="251"/>
        <end position="376"/>
    </location>
</feature>
<comment type="catalytic activity">
    <reaction evidence="2">
        <text>2 GTP = 3',3'-c-di-GMP + 2 diphosphate</text>
        <dbReference type="Rhea" id="RHEA:24898"/>
        <dbReference type="ChEBI" id="CHEBI:33019"/>
        <dbReference type="ChEBI" id="CHEBI:37565"/>
        <dbReference type="ChEBI" id="CHEBI:58805"/>
        <dbReference type="EC" id="2.7.7.65"/>
    </reaction>
</comment>
<dbReference type="CDD" id="cd01949">
    <property type="entry name" value="GGDEF"/>
    <property type="match status" value="1"/>
</dbReference>
<dbReference type="Gene3D" id="3.30.70.270">
    <property type="match status" value="1"/>
</dbReference>
<dbReference type="EMBL" id="ACQT01000348">
    <property type="protein sequence ID" value="EER58131.1"/>
    <property type="molecule type" value="Genomic_DNA"/>
</dbReference>
<dbReference type="PANTHER" id="PTHR45138:SF9">
    <property type="entry name" value="DIGUANYLATE CYCLASE DGCM-RELATED"/>
    <property type="match status" value="1"/>
</dbReference>
<evidence type="ECO:0000313" key="5">
    <source>
        <dbReference type="EMBL" id="EER58131.1"/>
    </source>
</evidence>
<evidence type="ECO:0000256" key="3">
    <source>
        <dbReference type="SAM" id="Phobius"/>
    </source>
</evidence>
<name>C5TBL6_ACIDE</name>
<feature type="transmembrane region" description="Helical" evidence="3">
    <location>
        <begin position="185"/>
        <end position="209"/>
    </location>
</feature>
<dbReference type="RefSeq" id="WP_005800062.1">
    <property type="nucleotide sequence ID" value="NZ_ACQT01000348.1"/>
</dbReference>
<dbReference type="GO" id="GO:1902201">
    <property type="term" value="P:negative regulation of bacterial-type flagellum-dependent cell motility"/>
    <property type="evidence" value="ECO:0007669"/>
    <property type="project" value="TreeGrafter"/>
</dbReference>
<dbReference type="GO" id="GO:0005886">
    <property type="term" value="C:plasma membrane"/>
    <property type="evidence" value="ECO:0007669"/>
    <property type="project" value="TreeGrafter"/>
</dbReference>
<dbReference type="Proteomes" id="UP000003856">
    <property type="component" value="Unassembled WGS sequence"/>
</dbReference>
<evidence type="ECO:0000313" key="6">
    <source>
        <dbReference type="Proteomes" id="UP000003856"/>
    </source>
</evidence>
<dbReference type="InterPro" id="IPR043128">
    <property type="entry name" value="Rev_trsase/Diguanyl_cyclase"/>
</dbReference>
<dbReference type="GO" id="GO:0052621">
    <property type="term" value="F:diguanylate cyclase activity"/>
    <property type="evidence" value="ECO:0007669"/>
    <property type="project" value="UniProtKB-EC"/>
</dbReference>
<keyword evidence="3" id="KW-1133">Transmembrane helix</keyword>
<feature type="transmembrane region" description="Helical" evidence="3">
    <location>
        <begin position="152"/>
        <end position="173"/>
    </location>
</feature>
<dbReference type="AlphaFoldDB" id="C5TBL6"/>